<dbReference type="InterPro" id="IPR051059">
    <property type="entry name" value="VerF-like"/>
</dbReference>
<evidence type="ECO:0000313" key="9">
    <source>
        <dbReference type="Proteomes" id="UP001148614"/>
    </source>
</evidence>
<gene>
    <name evidence="8" type="ORF">NPX13_g335</name>
</gene>
<evidence type="ECO:0000256" key="5">
    <source>
        <dbReference type="ARBA" id="ARBA00022833"/>
    </source>
</evidence>
<organism evidence="8 9">
    <name type="scientific">Xylaria arbuscula</name>
    <dbReference type="NCBI Taxonomy" id="114810"/>
    <lineage>
        <taxon>Eukaryota</taxon>
        <taxon>Fungi</taxon>
        <taxon>Dikarya</taxon>
        <taxon>Ascomycota</taxon>
        <taxon>Pezizomycotina</taxon>
        <taxon>Sordariomycetes</taxon>
        <taxon>Xylariomycetidae</taxon>
        <taxon>Xylariales</taxon>
        <taxon>Xylariaceae</taxon>
        <taxon>Xylaria</taxon>
    </lineage>
</organism>
<keyword evidence="3" id="KW-0677">Repeat</keyword>
<evidence type="ECO:0000259" key="7">
    <source>
        <dbReference type="Pfam" id="PF04082"/>
    </source>
</evidence>
<protein>
    <recommendedName>
        <fullName evidence="7">Xylanolytic transcriptional activator regulatory domain-containing protein</fullName>
    </recommendedName>
</protein>
<dbReference type="PANTHER" id="PTHR40626">
    <property type="entry name" value="MIP31509P"/>
    <property type="match status" value="1"/>
</dbReference>
<dbReference type="GO" id="GO:0008270">
    <property type="term" value="F:zinc ion binding"/>
    <property type="evidence" value="ECO:0007669"/>
    <property type="project" value="UniProtKB-KW"/>
</dbReference>
<dbReference type="GO" id="GO:0005634">
    <property type="term" value="C:nucleus"/>
    <property type="evidence" value="ECO:0007669"/>
    <property type="project" value="UniProtKB-SubCell"/>
</dbReference>
<dbReference type="GO" id="GO:0000978">
    <property type="term" value="F:RNA polymerase II cis-regulatory region sequence-specific DNA binding"/>
    <property type="evidence" value="ECO:0007669"/>
    <property type="project" value="InterPro"/>
</dbReference>
<reference evidence="8" key="1">
    <citation type="submission" date="2022-07" db="EMBL/GenBank/DDBJ databases">
        <title>Genome Sequence of Xylaria arbuscula.</title>
        <authorList>
            <person name="Buettner E."/>
        </authorList>
    </citation>
    <scope>NUCLEOTIDE SEQUENCE</scope>
    <source>
        <strain evidence="8">VT107</strain>
    </source>
</reference>
<dbReference type="PANTHER" id="PTHR40626:SF11">
    <property type="entry name" value="ZINC FINGER PROTEIN YPR022C"/>
    <property type="match status" value="1"/>
</dbReference>
<evidence type="ECO:0000256" key="6">
    <source>
        <dbReference type="ARBA" id="ARBA00023242"/>
    </source>
</evidence>
<name>A0A9W8NPI7_9PEZI</name>
<dbReference type="GO" id="GO:0006351">
    <property type="term" value="P:DNA-templated transcription"/>
    <property type="evidence" value="ECO:0007669"/>
    <property type="project" value="InterPro"/>
</dbReference>
<evidence type="ECO:0000256" key="3">
    <source>
        <dbReference type="ARBA" id="ARBA00022737"/>
    </source>
</evidence>
<evidence type="ECO:0000256" key="2">
    <source>
        <dbReference type="ARBA" id="ARBA00022723"/>
    </source>
</evidence>
<dbReference type="InterPro" id="IPR007219">
    <property type="entry name" value="XnlR_reg_dom"/>
</dbReference>
<dbReference type="GO" id="GO:0000785">
    <property type="term" value="C:chromatin"/>
    <property type="evidence" value="ECO:0007669"/>
    <property type="project" value="TreeGrafter"/>
</dbReference>
<dbReference type="AlphaFoldDB" id="A0A9W8NPI7"/>
<proteinExistence type="predicted"/>
<dbReference type="CDD" id="cd12148">
    <property type="entry name" value="fungal_TF_MHR"/>
    <property type="match status" value="1"/>
</dbReference>
<feature type="domain" description="Xylanolytic transcriptional activator regulatory" evidence="7">
    <location>
        <begin position="28"/>
        <end position="236"/>
    </location>
</feature>
<keyword evidence="5" id="KW-0862">Zinc</keyword>
<evidence type="ECO:0000313" key="8">
    <source>
        <dbReference type="EMBL" id="KAJ3580228.1"/>
    </source>
</evidence>
<comment type="subcellular location">
    <subcellularLocation>
        <location evidence="1">Nucleus</location>
    </subcellularLocation>
</comment>
<comment type="caution">
    <text evidence="8">The sequence shown here is derived from an EMBL/GenBank/DDBJ whole genome shotgun (WGS) entry which is preliminary data.</text>
</comment>
<sequence length="573" mass="65209">MDNTHPTSVSRLLSTQGISWAFKLPHCISAYFDRFQPIFPLLHKPTFDVSTAREPLLQAVACIGAIYLSGDDCNRNVSSALFESGLASLEAYVRENRATRFREPWVFQAFLLLEYYALHCCEDKLFTKALKIHRNLVDVARQFQLLQDSTSFFVGDTGPTAHSEIPLSTTPPERAWETAIQCESRKRIAYCLYYLDVQFSLSCNIRPLLAALELKYELPIRDDIWQAPTAEAWQALVLTQGISFNEQDDDIANCDPRPAHGDLYEVLMHLIHPETPSRPLQLMWQSPFSCLMLIIQMLMMTRDLTLASTFLFHNIRSNDPRHNLSIIPEGNRTSMMQALNALADLMCKPENLYWSNASGKVDQIASQNIELWNHVWIMWHFTTMSLTHQDSLLTSGIVEYSVPSAIYTLWELGKPRSKRLRDVYEDRDVIRIANNLESILSSLSRNSPVIGEVPRLEDPFLTMISFKACLMGWRIVRLMALQLDPTSILNTTTPSLYIVSAQVVLARLLNATNPETPICPDINQTQADIFINAESRYLEKTEALFARKNLWPVGASIVGVFCETREELGFFST</sequence>
<evidence type="ECO:0000256" key="1">
    <source>
        <dbReference type="ARBA" id="ARBA00004123"/>
    </source>
</evidence>
<keyword evidence="2" id="KW-0479">Metal-binding</keyword>
<dbReference type="GO" id="GO:0000981">
    <property type="term" value="F:DNA-binding transcription factor activity, RNA polymerase II-specific"/>
    <property type="evidence" value="ECO:0007669"/>
    <property type="project" value="InterPro"/>
</dbReference>
<keyword evidence="9" id="KW-1185">Reference proteome</keyword>
<dbReference type="EMBL" id="JANPWZ010000021">
    <property type="protein sequence ID" value="KAJ3580228.1"/>
    <property type="molecule type" value="Genomic_DNA"/>
</dbReference>
<dbReference type="Proteomes" id="UP001148614">
    <property type="component" value="Unassembled WGS sequence"/>
</dbReference>
<dbReference type="Pfam" id="PF04082">
    <property type="entry name" value="Fungal_trans"/>
    <property type="match status" value="1"/>
</dbReference>
<keyword evidence="6" id="KW-0539">Nucleus</keyword>
<evidence type="ECO:0000256" key="4">
    <source>
        <dbReference type="ARBA" id="ARBA00022771"/>
    </source>
</evidence>
<keyword evidence="4" id="KW-0863">Zinc-finger</keyword>
<accession>A0A9W8NPI7</accession>